<sequence>MENINLILTVVNILILAINGGLSVSKYLTDRKLLYNERIWDPLEKKLFKPYLHKIEIFLFQKWEGDNQKKIYNGIATLKKLLDSEESDLRMYLPAKFIYDLNHCYTQMTNYYSEIDLKKKKKYLERAQYSFLSFSREYLKLLNKYRNYSFLPRYHADERYYFEWYHSFFESKLLLFKMGIKRPFFIFNIIVLACLWCLQYIKH</sequence>
<dbReference type="AlphaFoldDB" id="A0AAW9JLJ0"/>
<evidence type="ECO:0000313" key="3">
    <source>
        <dbReference type="Proteomes" id="UP001290582"/>
    </source>
</evidence>
<feature type="transmembrane region" description="Helical" evidence="1">
    <location>
        <begin position="6"/>
        <end position="28"/>
    </location>
</feature>
<evidence type="ECO:0000256" key="1">
    <source>
        <dbReference type="SAM" id="Phobius"/>
    </source>
</evidence>
<name>A0AAW9JLJ0_9ENTE</name>
<proteinExistence type="predicted"/>
<gene>
    <name evidence="2" type="ORF">U1294_08120</name>
</gene>
<comment type="caution">
    <text evidence="2">The sequence shown here is derived from an EMBL/GenBank/DDBJ whole genome shotgun (WGS) entry which is preliminary data.</text>
</comment>
<accession>A0AAW9JLJ0</accession>
<evidence type="ECO:0008006" key="4">
    <source>
        <dbReference type="Google" id="ProtNLM"/>
    </source>
</evidence>
<keyword evidence="1" id="KW-1133">Transmembrane helix</keyword>
<dbReference type="Proteomes" id="UP001290582">
    <property type="component" value="Unassembled WGS sequence"/>
</dbReference>
<evidence type="ECO:0000313" key="2">
    <source>
        <dbReference type="EMBL" id="MDZ5598192.1"/>
    </source>
</evidence>
<dbReference type="RefSeq" id="WP_322391669.1">
    <property type="nucleotide sequence ID" value="NZ_JAXOGD010000003.1"/>
</dbReference>
<reference evidence="2" key="1">
    <citation type="submission" date="2023-12" db="EMBL/GenBank/DDBJ databases">
        <title>Molecular genomic analyses of Enterococcus cecorum from sepsis oubreaks in broilers.</title>
        <authorList>
            <person name="Rhoads D."/>
            <person name="Alrubaye A."/>
        </authorList>
    </citation>
    <scope>NUCLEOTIDE SEQUENCE</scope>
    <source>
        <strain evidence="2">1755</strain>
    </source>
</reference>
<keyword evidence="1" id="KW-0812">Transmembrane</keyword>
<protein>
    <recommendedName>
        <fullName evidence="4">SMODS and SLOG-associating 2TM effector domain-containing protein</fullName>
    </recommendedName>
</protein>
<feature type="transmembrane region" description="Helical" evidence="1">
    <location>
        <begin position="184"/>
        <end position="201"/>
    </location>
</feature>
<dbReference type="EMBL" id="JAXOGL010000012">
    <property type="protein sequence ID" value="MDZ5598192.1"/>
    <property type="molecule type" value="Genomic_DNA"/>
</dbReference>
<organism evidence="2 3">
    <name type="scientific">Enterococcus cecorum</name>
    <dbReference type="NCBI Taxonomy" id="44008"/>
    <lineage>
        <taxon>Bacteria</taxon>
        <taxon>Bacillati</taxon>
        <taxon>Bacillota</taxon>
        <taxon>Bacilli</taxon>
        <taxon>Lactobacillales</taxon>
        <taxon>Enterococcaceae</taxon>
        <taxon>Enterococcus</taxon>
    </lineage>
</organism>
<keyword evidence="1" id="KW-0472">Membrane</keyword>